<evidence type="ECO:0000313" key="2">
    <source>
        <dbReference type="EMBL" id="GGJ10185.1"/>
    </source>
</evidence>
<keyword evidence="3" id="KW-1185">Reference proteome</keyword>
<dbReference type="EMBL" id="BMMU01000001">
    <property type="protein sequence ID" value="GGJ10185.1"/>
    <property type="molecule type" value="Genomic_DNA"/>
</dbReference>
<reference evidence="2" key="2">
    <citation type="submission" date="2020-09" db="EMBL/GenBank/DDBJ databases">
        <authorList>
            <person name="Sun Q."/>
            <person name="Zhou Y."/>
        </authorList>
    </citation>
    <scope>NUCLEOTIDE SEQUENCE</scope>
    <source>
        <strain evidence="2">CGMCC 4.7272</strain>
    </source>
</reference>
<dbReference type="Pfam" id="PF04149">
    <property type="entry name" value="DUF397"/>
    <property type="match status" value="1"/>
</dbReference>
<dbReference type="InterPro" id="IPR007278">
    <property type="entry name" value="DUF397"/>
</dbReference>
<dbReference type="Proteomes" id="UP000625682">
    <property type="component" value="Unassembled WGS sequence"/>
</dbReference>
<sequence>MPAITWQKSSYCAQGEACVHIAVTRETVLLADSSAPASSSILSVGHDAFSSLIRILKTCR</sequence>
<protein>
    <recommendedName>
        <fullName evidence="1">DUF397 domain-containing protein</fullName>
    </recommendedName>
</protein>
<evidence type="ECO:0000259" key="1">
    <source>
        <dbReference type="Pfam" id="PF04149"/>
    </source>
</evidence>
<evidence type="ECO:0000313" key="3">
    <source>
        <dbReference type="Proteomes" id="UP000625682"/>
    </source>
</evidence>
<dbReference type="AlphaFoldDB" id="A0A917KFM7"/>
<name>A0A917KFM7_9ACTN</name>
<feature type="domain" description="DUF397" evidence="1">
    <location>
        <begin position="5"/>
        <end position="56"/>
    </location>
</feature>
<reference evidence="2" key="1">
    <citation type="journal article" date="2014" name="Int. J. Syst. Evol. Microbiol.">
        <title>Complete genome sequence of Corynebacterium casei LMG S-19264T (=DSM 44701T), isolated from a smear-ripened cheese.</title>
        <authorList>
            <consortium name="US DOE Joint Genome Institute (JGI-PGF)"/>
            <person name="Walter F."/>
            <person name="Albersmeier A."/>
            <person name="Kalinowski J."/>
            <person name="Ruckert C."/>
        </authorList>
    </citation>
    <scope>NUCLEOTIDE SEQUENCE</scope>
    <source>
        <strain evidence="2">CGMCC 4.7272</strain>
    </source>
</reference>
<proteinExistence type="predicted"/>
<accession>A0A917KFM7</accession>
<gene>
    <name evidence="2" type="ORF">GCM10012282_03470</name>
</gene>
<organism evidence="2 3">
    <name type="scientific">Streptomyces lacrimifluminis</name>
    <dbReference type="NCBI Taxonomy" id="1500077"/>
    <lineage>
        <taxon>Bacteria</taxon>
        <taxon>Bacillati</taxon>
        <taxon>Actinomycetota</taxon>
        <taxon>Actinomycetes</taxon>
        <taxon>Kitasatosporales</taxon>
        <taxon>Streptomycetaceae</taxon>
        <taxon>Streptomyces</taxon>
    </lineage>
</organism>
<dbReference type="RefSeq" id="WP_189145391.1">
    <property type="nucleotide sequence ID" value="NZ_BAABER010000004.1"/>
</dbReference>
<comment type="caution">
    <text evidence="2">The sequence shown here is derived from an EMBL/GenBank/DDBJ whole genome shotgun (WGS) entry which is preliminary data.</text>
</comment>